<evidence type="ECO:0000313" key="3">
    <source>
        <dbReference type="EMBL" id="KJZ74651.1"/>
    </source>
</evidence>
<dbReference type="InterPro" id="IPR036526">
    <property type="entry name" value="C-N_Hydrolase_sf"/>
</dbReference>
<dbReference type="InterPro" id="IPR050345">
    <property type="entry name" value="Aliph_Amidase/BUP"/>
</dbReference>
<dbReference type="CDD" id="cd07197">
    <property type="entry name" value="nitrilase"/>
    <property type="match status" value="1"/>
</dbReference>
<dbReference type="SUPFAM" id="SSF56317">
    <property type="entry name" value="Carbon-nitrogen hydrolase"/>
    <property type="match status" value="1"/>
</dbReference>
<evidence type="ECO:0000259" key="2">
    <source>
        <dbReference type="PROSITE" id="PS50263"/>
    </source>
</evidence>
<dbReference type="AlphaFoldDB" id="A0A0F7ZJT0"/>
<dbReference type="Gene3D" id="3.60.110.10">
    <property type="entry name" value="Carbon-nitrogen hydrolase"/>
    <property type="match status" value="2"/>
</dbReference>
<sequence length="254" mass="26995">MASHLKIALIQLHVEVGKAGHNFARASSFIRQAVAQGAQLAVLPEYHLSGWAPDAPDFLLAAARESGRYLEAYRGLARELGVAIVPGTLLERTSRDDDDDDDDGEAGVANAAYFLGPDGAVLARYVKKNLWHPERPHLSADVATPHAAFDTPWGRAGLLVCWDLAFRAFENTCAVVFVNAGGPPGSSAAGQDAQGYEYVGLSQVAMPLQGALGRLGAGEGVSVVDVDLGVLDAAEDVYGVRRDMAQEGWHYART</sequence>
<dbReference type="PROSITE" id="PS50263">
    <property type="entry name" value="CN_HYDROLASE"/>
    <property type="match status" value="1"/>
</dbReference>
<dbReference type="OrthoDB" id="412018at2759"/>
<feature type="domain" description="CN hydrolase" evidence="2">
    <location>
        <begin position="5"/>
        <end position="254"/>
    </location>
</feature>
<evidence type="ECO:0000256" key="1">
    <source>
        <dbReference type="ARBA" id="ARBA00022801"/>
    </source>
</evidence>
<dbReference type="Proteomes" id="UP000054481">
    <property type="component" value="Unassembled WGS sequence"/>
</dbReference>
<keyword evidence="1" id="KW-0378">Hydrolase</keyword>
<keyword evidence="4" id="KW-1185">Reference proteome</keyword>
<dbReference type="GO" id="GO:0016811">
    <property type="term" value="F:hydrolase activity, acting on carbon-nitrogen (but not peptide) bonds, in linear amides"/>
    <property type="evidence" value="ECO:0007669"/>
    <property type="project" value="TreeGrafter"/>
</dbReference>
<dbReference type="PANTHER" id="PTHR43674:SF16">
    <property type="entry name" value="CARBON-NITROGEN FAMILY, PUTATIVE (AFU_ORTHOLOGUE AFUA_5G02350)-RELATED"/>
    <property type="match status" value="1"/>
</dbReference>
<evidence type="ECO:0000313" key="4">
    <source>
        <dbReference type="Proteomes" id="UP000054481"/>
    </source>
</evidence>
<dbReference type="PANTHER" id="PTHR43674">
    <property type="entry name" value="NITRILASE C965.09-RELATED"/>
    <property type="match status" value="1"/>
</dbReference>
<accession>A0A0F7ZJT0</accession>
<organism evidence="3 4">
    <name type="scientific">Hirsutella minnesotensis 3608</name>
    <dbReference type="NCBI Taxonomy" id="1043627"/>
    <lineage>
        <taxon>Eukaryota</taxon>
        <taxon>Fungi</taxon>
        <taxon>Dikarya</taxon>
        <taxon>Ascomycota</taxon>
        <taxon>Pezizomycotina</taxon>
        <taxon>Sordariomycetes</taxon>
        <taxon>Hypocreomycetidae</taxon>
        <taxon>Hypocreales</taxon>
        <taxon>Ophiocordycipitaceae</taxon>
        <taxon>Hirsutella</taxon>
    </lineage>
</organism>
<reference evidence="3 4" key="1">
    <citation type="journal article" date="2014" name="Genome Biol. Evol.">
        <title>Comparative genomics and transcriptomics analyses reveal divergent lifestyle features of nematode endoparasitic fungus Hirsutella minnesotensis.</title>
        <authorList>
            <person name="Lai Y."/>
            <person name="Liu K."/>
            <person name="Zhang X."/>
            <person name="Zhang X."/>
            <person name="Li K."/>
            <person name="Wang N."/>
            <person name="Shu C."/>
            <person name="Wu Y."/>
            <person name="Wang C."/>
            <person name="Bushley K.E."/>
            <person name="Xiang M."/>
            <person name="Liu X."/>
        </authorList>
    </citation>
    <scope>NUCLEOTIDE SEQUENCE [LARGE SCALE GENOMIC DNA]</scope>
    <source>
        <strain evidence="3 4">3608</strain>
    </source>
</reference>
<protein>
    <recommendedName>
        <fullName evidence="2">CN hydrolase domain-containing protein</fullName>
    </recommendedName>
</protein>
<dbReference type="Pfam" id="PF00795">
    <property type="entry name" value="CN_hydrolase"/>
    <property type="match status" value="1"/>
</dbReference>
<name>A0A0F7ZJT0_9HYPO</name>
<dbReference type="InterPro" id="IPR003010">
    <property type="entry name" value="C-N_Hydrolase"/>
</dbReference>
<dbReference type="EMBL" id="KQ030524">
    <property type="protein sequence ID" value="KJZ74651.1"/>
    <property type="molecule type" value="Genomic_DNA"/>
</dbReference>
<proteinExistence type="predicted"/>
<gene>
    <name evidence="3" type="ORF">HIM_06001</name>
</gene>